<name>A0ABR1FZ51_AURAN</name>
<proteinExistence type="predicted"/>
<feature type="compositionally biased region" description="Low complexity" evidence="1">
    <location>
        <begin position="1"/>
        <end position="21"/>
    </location>
</feature>
<evidence type="ECO:0000313" key="2">
    <source>
        <dbReference type="EMBL" id="KAK7241527.1"/>
    </source>
</evidence>
<dbReference type="Proteomes" id="UP001363151">
    <property type="component" value="Unassembled WGS sequence"/>
</dbReference>
<feature type="compositionally biased region" description="Low complexity" evidence="1">
    <location>
        <begin position="28"/>
        <end position="54"/>
    </location>
</feature>
<evidence type="ECO:0000256" key="1">
    <source>
        <dbReference type="SAM" id="MobiDB-lite"/>
    </source>
</evidence>
<reference evidence="2 3" key="1">
    <citation type="submission" date="2024-03" db="EMBL/GenBank/DDBJ databases">
        <title>Aureococcus anophagefferens CCMP1851 and Kratosvirus quantuckense: Draft genome of a second virus-susceptible host strain in the model system.</title>
        <authorList>
            <person name="Chase E."/>
            <person name="Truchon A.R."/>
            <person name="Schepens W."/>
            <person name="Wilhelm S.W."/>
        </authorList>
    </citation>
    <scope>NUCLEOTIDE SEQUENCE [LARGE SCALE GENOMIC DNA]</scope>
    <source>
        <strain evidence="2 3">CCMP1851</strain>
    </source>
</reference>
<keyword evidence="3" id="KW-1185">Reference proteome</keyword>
<organism evidence="2 3">
    <name type="scientific">Aureococcus anophagefferens</name>
    <name type="common">Harmful bloom alga</name>
    <dbReference type="NCBI Taxonomy" id="44056"/>
    <lineage>
        <taxon>Eukaryota</taxon>
        <taxon>Sar</taxon>
        <taxon>Stramenopiles</taxon>
        <taxon>Ochrophyta</taxon>
        <taxon>Pelagophyceae</taxon>
        <taxon>Pelagomonadales</taxon>
        <taxon>Pelagomonadaceae</taxon>
        <taxon>Aureococcus</taxon>
    </lineage>
</organism>
<sequence>MESATAPPTLPPAAEDATPATNKREAEAPPAEAPASKSAKAAPEDAAAAAPAADVARDVRRKRLETRYPYYLNGASDMDGMIEAYRATRRSAPAAPPATRRAPRRRAWIEVLWEVTDNETEEARDVWWRARVEGRTPGGHVIAGDDEVPSATVDAFRVLYVARPELSEPEPTAATVAFLSRRALLDVDGDCVLQWRPEGSDDAPRDLGAEIAAEEAALSPEEDAALAGGPAVVPVADLGAAVDAALRGALGNVADRMNALPRDAQCAVADKIAQAKAHMTAGLRAHLDARADPAAPITPADIQTVLRSLQGGAFGTA</sequence>
<gene>
    <name evidence="2" type="ORF">SO694_00058284</name>
</gene>
<dbReference type="EMBL" id="JBBJCI010000201">
    <property type="protein sequence ID" value="KAK7241527.1"/>
    <property type="molecule type" value="Genomic_DNA"/>
</dbReference>
<feature type="region of interest" description="Disordered" evidence="1">
    <location>
        <begin position="1"/>
        <end position="55"/>
    </location>
</feature>
<evidence type="ECO:0000313" key="3">
    <source>
        <dbReference type="Proteomes" id="UP001363151"/>
    </source>
</evidence>
<accession>A0ABR1FZ51</accession>
<comment type="caution">
    <text evidence="2">The sequence shown here is derived from an EMBL/GenBank/DDBJ whole genome shotgun (WGS) entry which is preliminary data.</text>
</comment>
<protein>
    <submittedName>
        <fullName evidence="2">Uncharacterized protein</fullName>
    </submittedName>
</protein>